<comment type="caution">
    <text evidence="4">The sequence shown here is derived from an EMBL/GenBank/DDBJ whole genome shotgun (WGS) entry which is preliminary data.</text>
</comment>
<evidence type="ECO:0000256" key="1">
    <source>
        <dbReference type="ARBA" id="ARBA00000274"/>
    </source>
</evidence>
<dbReference type="PANTHER" id="PTHR31223:SF70">
    <property type="entry name" value="LOG FAMILY PROTEIN YJL055W"/>
    <property type="match status" value="1"/>
</dbReference>
<dbReference type="InterPro" id="IPR031100">
    <property type="entry name" value="LOG_fam"/>
</dbReference>
<evidence type="ECO:0000313" key="5">
    <source>
        <dbReference type="Proteomes" id="UP000076625"/>
    </source>
</evidence>
<proteinExistence type="inferred from homology"/>
<dbReference type="Proteomes" id="UP000076625">
    <property type="component" value="Unassembled WGS sequence"/>
</dbReference>
<dbReference type="OrthoDB" id="9801098at2"/>
<dbReference type="InterPro" id="IPR005269">
    <property type="entry name" value="LOG"/>
</dbReference>
<dbReference type="GO" id="GO:0005829">
    <property type="term" value="C:cytosol"/>
    <property type="evidence" value="ECO:0007669"/>
    <property type="project" value="TreeGrafter"/>
</dbReference>
<dbReference type="SUPFAM" id="SSF102405">
    <property type="entry name" value="MCP/YpsA-like"/>
    <property type="match status" value="1"/>
</dbReference>
<keyword evidence="5" id="KW-1185">Reference proteome</keyword>
<dbReference type="PANTHER" id="PTHR31223">
    <property type="entry name" value="LOG FAMILY PROTEIN YJL055W"/>
    <property type="match status" value="1"/>
</dbReference>
<name>A0A161SJF6_9NEIS</name>
<dbReference type="GO" id="GO:0008714">
    <property type="term" value="F:AMP nucleosidase activity"/>
    <property type="evidence" value="ECO:0007669"/>
    <property type="project" value="UniProtKB-EC"/>
</dbReference>
<comment type="catalytic activity">
    <reaction evidence="1">
        <text>AMP + H2O = D-ribose 5-phosphate + adenine</text>
        <dbReference type="Rhea" id="RHEA:20129"/>
        <dbReference type="ChEBI" id="CHEBI:15377"/>
        <dbReference type="ChEBI" id="CHEBI:16708"/>
        <dbReference type="ChEBI" id="CHEBI:78346"/>
        <dbReference type="ChEBI" id="CHEBI:456215"/>
        <dbReference type="EC" id="3.2.2.4"/>
    </reaction>
</comment>
<dbReference type="NCBIfam" id="TIGR00730">
    <property type="entry name" value="Rossman fold protein, TIGR00730 family"/>
    <property type="match status" value="1"/>
</dbReference>
<sequence>MELESICVFCGANPGVRPEYRAAAEAFGRRVADEGLTLVYGGGNVGLMGAVADAALAAGGRVKGVIPGFLKDKEVAHGGLSELIVTESMHQRKAQMAAHSDAFVALPGGFGTFEELFEMVTWSQLHLHKKPVALLNLNGFYDPLMALIDKGITEGFIREDNRGLVTAHPDIDDLFAALRTYHHRAADRWLPTVAG</sequence>
<keyword evidence="3" id="KW-0203">Cytokinin biosynthesis</keyword>
<dbReference type="STRING" id="1452487.AVW16_06925"/>
<dbReference type="RefSeq" id="WP_066610373.1">
    <property type="nucleotide sequence ID" value="NZ_LQQU01000009.1"/>
</dbReference>
<dbReference type="Pfam" id="PF03641">
    <property type="entry name" value="Lysine_decarbox"/>
    <property type="match status" value="1"/>
</dbReference>
<accession>A0A161SJF6</accession>
<evidence type="ECO:0000256" key="2">
    <source>
        <dbReference type="ARBA" id="ARBA00006763"/>
    </source>
</evidence>
<dbReference type="EC" id="3.2.2.n1" evidence="3"/>
<dbReference type="AlphaFoldDB" id="A0A161SJF6"/>
<evidence type="ECO:0000313" key="4">
    <source>
        <dbReference type="EMBL" id="KZE34200.1"/>
    </source>
</evidence>
<evidence type="ECO:0000256" key="3">
    <source>
        <dbReference type="RuleBase" id="RU363015"/>
    </source>
</evidence>
<reference evidence="5" key="1">
    <citation type="submission" date="2016-01" db="EMBL/GenBank/DDBJ databases">
        <title>Draft genome of Chromobacterium sp. F49.</title>
        <authorList>
            <person name="Hong K.W."/>
        </authorList>
    </citation>
    <scope>NUCLEOTIDE SEQUENCE [LARGE SCALE GENOMIC DNA]</scope>
    <source>
        <strain evidence="5">CN10</strain>
    </source>
</reference>
<keyword evidence="3" id="KW-0378">Hydrolase</keyword>
<comment type="similarity">
    <text evidence="2 3">Belongs to the LOG family.</text>
</comment>
<dbReference type="Gene3D" id="3.40.50.450">
    <property type="match status" value="1"/>
</dbReference>
<protein>
    <recommendedName>
        <fullName evidence="3">Cytokinin riboside 5'-monophosphate phosphoribohydrolase</fullName>
        <ecNumber evidence="3">3.2.2.n1</ecNumber>
    </recommendedName>
</protein>
<organism evidence="4 5">
    <name type="scientific">Crenobacter luteus</name>
    <dbReference type="NCBI Taxonomy" id="1452487"/>
    <lineage>
        <taxon>Bacteria</taxon>
        <taxon>Pseudomonadati</taxon>
        <taxon>Pseudomonadota</taxon>
        <taxon>Betaproteobacteria</taxon>
        <taxon>Neisseriales</taxon>
        <taxon>Neisseriaceae</taxon>
        <taxon>Crenobacter</taxon>
    </lineage>
</organism>
<gene>
    <name evidence="4" type="ORF">AVW16_06925</name>
</gene>
<dbReference type="GO" id="GO:0009691">
    <property type="term" value="P:cytokinin biosynthetic process"/>
    <property type="evidence" value="ECO:0007669"/>
    <property type="project" value="UniProtKB-UniRule"/>
</dbReference>
<dbReference type="EMBL" id="LQQU01000009">
    <property type="protein sequence ID" value="KZE34200.1"/>
    <property type="molecule type" value="Genomic_DNA"/>
</dbReference>